<organism evidence="2 3">
    <name type="scientific">Geovibrio thiophilus</name>
    <dbReference type="NCBI Taxonomy" id="139438"/>
    <lineage>
        <taxon>Bacteria</taxon>
        <taxon>Pseudomonadati</taxon>
        <taxon>Deferribacterota</taxon>
        <taxon>Deferribacteres</taxon>
        <taxon>Deferribacterales</taxon>
        <taxon>Geovibrionaceae</taxon>
        <taxon>Geovibrio</taxon>
    </lineage>
</organism>
<dbReference type="CDD" id="cd07983">
    <property type="entry name" value="LPLAT_DUF374-like"/>
    <property type="match status" value="1"/>
</dbReference>
<evidence type="ECO:0000313" key="3">
    <source>
        <dbReference type="Proteomes" id="UP000287502"/>
    </source>
</evidence>
<name>A0A3R5UW81_9BACT</name>
<keyword evidence="3" id="KW-1185">Reference proteome</keyword>
<dbReference type="EMBL" id="CP035108">
    <property type="protein sequence ID" value="QAR34204.1"/>
    <property type="molecule type" value="Genomic_DNA"/>
</dbReference>
<dbReference type="KEGG" id="gtl:EP073_12555"/>
<sequence>MTSRYIMKAEIRLRSERFPNMRFTLNMKKSIFSGFRICGTNALFYGRMMKNRLFPFALWLFGKFMTLYGSTFRYRVTGREKIDELFKSGKSVVFFTWHNQIFPILHFHRGVNLAIIISSSKDGDIMAHVAESFGYRAVRGSSSRNGSKALLEIKKLMNGTWHAAIAVDGPKGPKYKMKPGALFLAKNTHGVMMPVIFDCKKFKRFASWDGFILPYPFAKIDVHYCDPVFVSEDTEPETMKSETEQIEKSTMEQTLVYSPNIV</sequence>
<feature type="domain" description="DUF374" evidence="1">
    <location>
        <begin position="107"/>
        <end position="173"/>
    </location>
</feature>
<dbReference type="OrthoDB" id="9810508at2"/>
<dbReference type="SUPFAM" id="SSF69593">
    <property type="entry name" value="Glycerol-3-phosphate (1)-acyltransferase"/>
    <property type="match status" value="1"/>
</dbReference>
<gene>
    <name evidence="2" type="ORF">EP073_12555</name>
</gene>
<dbReference type="Proteomes" id="UP000287502">
    <property type="component" value="Chromosome"/>
</dbReference>
<dbReference type="InterPro" id="IPR007172">
    <property type="entry name" value="DUF374"/>
</dbReference>
<proteinExistence type="predicted"/>
<dbReference type="Pfam" id="PF04028">
    <property type="entry name" value="DUF374"/>
    <property type="match status" value="1"/>
</dbReference>
<evidence type="ECO:0000259" key="1">
    <source>
        <dbReference type="Pfam" id="PF04028"/>
    </source>
</evidence>
<reference evidence="2 3" key="1">
    <citation type="submission" date="2019-01" db="EMBL/GenBank/DDBJ databases">
        <title>Geovibrio thiophilus DSM 11263, complete genome.</title>
        <authorList>
            <person name="Spring S."/>
            <person name="Bunk B."/>
            <person name="Sproer C."/>
        </authorList>
    </citation>
    <scope>NUCLEOTIDE SEQUENCE [LARGE SCALE GENOMIC DNA]</scope>
    <source>
        <strain evidence="2 3">DSM 11263</strain>
    </source>
</reference>
<dbReference type="AlphaFoldDB" id="A0A3R5UW81"/>
<protein>
    <submittedName>
        <fullName evidence="2">DUF374 domain-containing protein</fullName>
    </submittedName>
</protein>
<accession>A0A3R5UW81</accession>
<evidence type="ECO:0000313" key="2">
    <source>
        <dbReference type="EMBL" id="QAR34204.1"/>
    </source>
</evidence>